<sequence>MACSSSPDKPTDAAPSAPLKPSVSAPATPSAPAITDSTKLAAALLAARDLPAGFNPIADPTQDPSAPSGPDADKPDKSHTDPAQCAAVLSPISDQQGGSAAHAVSRFTGPNFSSIDIDAASYPSTGAAGAFAHVQDLFGSCLSYSGTDADGIHVDYKLAGNDQPAAGDASVSIRATTTSEGLTLISDVVVAVVGSTVVQISATGQQPIDPKVLTDVTVKQVDRLRGAPGM</sequence>
<reference evidence="2 3" key="1">
    <citation type="submission" date="2019-07" db="EMBL/GenBank/DDBJ databases">
        <title>Rhodococcus cavernicolus sp. nov., isolated from a cave.</title>
        <authorList>
            <person name="Lee S.D."/>
        </authorList>
    </citation>
    <scope>NUCLEOTIDE SEQUENCE [LARGE SCALE GENOMIC DNA]</scope>
    <source>
        <strain evidence="2 3">C1-24</strain>
    </source>
</reference>
<accession>A0A5A7SCB1</accession>
<name>A0A5A7SCB1_9NOCA</name>
<feature type="region of interest" description="Disordered" evidence="1">
    <location>
        <begin position="52"/>
        <end position="82"/>
    </location>
</feature>
<feature type="region of interest" description="Disordered" evidence="1">
    <location>
        <begin position="1"/>
        <end position="33"/>
    </location>
</feature>
<proteinExistence type="predicted"/>
<protein>
    <recommendedName>
        <fullName evidence="4">Sensor domain-containing protein</fullName>
    </recommendedName>
</protein>
<dbReference type="AlphaFoldDB" id="A0A5A7SCB1"/>
<keyword evidence="3" id="KW-1185">Reference proteome</keyword>
<evidence type="ECO:0008006" key="4">
    <source>
        <dbReference type="Google" id="ProtNLM"/>
    </source>
</evidence>
<evidence type="ECO:0000256" key="1">
    <source>
        <dbReference type="SAM" id="MobiDB-lite"/>
    </source>
</evidence>
<dbReference type="OrthoDB" id="4546019at2"/>
<organism evidence="2 3">
    <name type="scientific">Antrihabitans cavernicola</name>
    <dbReference type="NCBI Taxonomy" id="2495913"/>
    <lineage>
        <taxon>Bacteria</taxon>
        <taxon>Bacillati</taxon>
        <taxon>Actinomycetota</taxon>
        <taxon>Actinomycetes</taxon>
        <taxon>Mycobacteriales</taxon>
        <taxon>Nocardiaceae</taxon>
        <taxon>Antrihabitans</taxon>
    </lineage>
</organism>
<evidence type="ECO:0000313" key="3">
    <source>
        <dbReference type="Proteomes" id="UP000322244"/>
    </source>
</evidence>
<comment type="caution">
    <text evidence="2">The sequence shown here is derived from an EMBL/GenBank/DDBJ whole genome shotgun (WGS) entry which is preliminary data.</text>
</comment>
<dbReference type="Proteomes" id="UP000322244">
    <property type="component" value="Unassembled WGS sequence"/>
</dbReference>
<feature type="compositionally biased region" description="Low complexity" evidence="1">
    <location>
        <begin position="21"/>
        <end position="33"/>
    </location>
</feature>
<evidence type="ECO:0000313" key="2">
    <source>
        <dbReference type="EMBL" id="KAA0023204.1"/>
    </source>
</evidence>
<feature type="compositionally biased region" description="Basic and acidic residues" evidence="1">
    <location>
        <begin position="71"/>
        <end position="80"/>
    </location>
</feature>
<dbReference type="EMBL" id="VLNY01000004">
    <property type="protein sequence ID" value="KAA0023204.1"/>
    <property type="molecule type" value="Genomic_DNA"/>
</dbReference>
<gene>
    <name evidence="2" type="ORF">FOY51_11840</name>
</gene>